<dbReference type="EMBL" id="GBXM01043186">
    <property type="protein sequence ID" value="JAH65391.1"/>
    <property type="molecule type" value="Transcribed_RNA"/>
</dbReference>
<reference evidence="1" key="1">
    <citation type="submission" date="2014-11" db="EMBL/GenBank/DDBJ databases">
        <authorList>
            <person name="Amaro Gonzalez C."/>
        </authorList>
    </citation>
    <scope>NUCLEOTIDE SEQUENCE</scope>
</reference>
<evidence type="ECO:0000313" key="1">
    <source>
        <dbReference type="EMBL" id="JAH65391.1"/>
    </source>
</evidence>
<reference evidence="1" key="2">
    <citation type="journal article" date="2015" name="Fish Shellfish Immunol.">
        <title>Early steps in the European eel (Anguilla anguilla)-Vibrio vulnificus interaction in the gills: Role of the RtxA13 toxin.</title>
        <authorList>
            <person name="Callol A."/>
            <person name="Pajuelo D."/>
            <person name="Ebbesson L."/>
            <person name="Teles M."/>
            <person name="MacKenzie S."/>
            <person name="Amaro C."/>
        </authorList>
    </citation>
    <scope>NUCLEOTIDE SEQUENCE</scope>
</reference>
<name>A0A0E9UI24_ANGAN</name>
<dbReference type="AlphaFoldDB" id="A0A0E9UI24"/>
<proteinExistence type="predicted"/>
<accession>A0A0E9UI24</accession>
<organism evidence="1">
    <name type="scientific">Anguilla anguilla</name>
    <name type="common">European freshwater eel</name>
    <name type="synonym">Muraena anguilla</name>
    <dbReference type="NCBI Taxonomy" id="7936"/>
    <lineage>
        <taxon>Eukaryota</taxon>
        <taxon>Metazoa</taxon>
        <taxon>Chordata</taxon>
        <taxon>Craniata</taxon>
        <taxon>Vertebrata</taxon>
        <taxon>Euteleostomi</taxon>
        <taxon>Actinopterygii</taxon>
        <taxon>Neopterygii</taxon>
        <taxon>Teleostei</taxon>
        <taxon>Anguilliformes</taxon>
        <taxon>Anguillidae</taxon>
        <taxon>Anguilla</taxon>
    </lineage>
</organism>
<protein>
    <submittedName>
        <fullName evidence="1">Uncharacterized protein</fullName>
    </submittedName>
</protein>
<sequence length="28" mass="3309">MKYTEKKNLSWHFGNTNIIVLPGAFYHV</sequence>